<dbReference type="AlphaFoldDB" id="A0A1E4TJK3"/>
<protein>
    <submittedName>
        <fullName evidence="1">Uncharacterized protein</fullName>
    </submittedName>
</protein>
<dbReference type="PANTHER" id="PTHR34724:SF2">
    <property type="entry name" value="OS12G0596101 PROTEIN"/>
    <property type="match status" value="1"/>
</dbReference>
<accession>A0A1E4TJK3</accession>
<name>A0A1E4TJK3_9ASCO</name>
<gene>
    <name evidence="1" type="ORF">CANCADRAFT_30245</name>
</gene>
<dbReference type="OrthoDB" id="88410at2759"/>
<dbReference type="Proteomes" id="UP000095023">
    <property type="component" value="Unassembled WGS sequence"/>
</dbReference>
<reference evidence="2" key="1">
    <citation type="submission" date="2016-02" db="EMBL/GenBank/DDBJ databases">
        <title>Comparative genomics of biotechnologically important yeasts.</title>
        <authorList>
            <consortium name="DOE Joint Genome Institute"/>
            <person name="Riley R."/>
            <person name="Haridas S."/>
            <person name="Wolfe K.H."/>
            <person name="Lopes M.R."/>
            <person name="Hittinger C.T."/>
            <person name="Goker M."/>
            <person name="Salamov A."/>
            <person name="Wisecaver J."/>
            <person name="Long T.M."/>
            <person name="Aerts A.L."/>
            <person name="Barry K."/>
            <person name="Choi C."/>
            <person name="Clum A."/>
            <person name="Coughlan A.Y."/>
            <person name="Deshpande S."/>
            <person name="Douglass A.P."/>
            <person name="Hanson S.J."/>
            <person name="Klenk H.-P."/>
            <person name="Labutti K."/>
            <person name="Lapidus A."/>
            <person name="Lindquist E."/>
            <person name="Lipzen A."/>
            <person name="Meier-Kolthoff J.P."/>
            <person name="Ohm R.A."/>
            <person name="Otillar R.P."/>
            <person name="Pangilinan J."/>
            <person name="Peng Y."/>
            <person name="Rokas A."/>
            <person name="Rosa C.A."/>
            <person name="Scheuner C."/>
            <person name="Sibirny A.A."/>
            <person name="Slot J.C."/>
            <person name="Stielow J.B."/>
            <person name="Sun H."/>
            <person name="Kurtzman C.P."/>
            <person name="Blackwell M."/>
            <person name="Jeffries T.W."/>
            <person name="Grigoriev I.V."/>
        </authorList>
    </citation>
    <scope>NUCLEOTIDE SEQUENCE [LARGE SCALE GENOMIC DNA]</scope>
    <source>
        <strain evidence="2">NRRL Y-17796</strain>
    </source>
</reference>
<keyword evidence="2" id="KW-1185">Reference proteome</keyword>
<evidence type="ECO:0000313" key="1">
    <source>
        <dbReference type="EMBL" id="ODV91964.1"/>
    </source>
</evidence>
<organism evidence="1 2">
    <name type="scientific">Tortispora caseinolytica NRRL Y-17796</name>
    <dbReference type="NCBI Taxonomy" id="767744"/>
    <lineage>
        <taxon>Eukaryota</taxon>
        <taxon>Fungi</taxon>
        <taxon>Dikarya</taxon>
        <taxon>Ascomycota</taxon>
        <taxon>Saccharomycotina</taxon>
        <taxon>Trigonopsidomycetes</taxon>
        <taxon>Trigonopsidales</taxon>
        <taxon>Trigonopsidaceae</taxon>
        <taxon>Tortispora</taxon>
    </lineage>
</organism>
<evidence type="ECO:0000313" key="2">
    <source>
        <dbReference type="Proteomes" id="UP000095023"/>
    </source>
</evidence>
<sequence length="52" mass="5748">MCMETTCGKCKGKTWYGCGQHIPSVMDNIDPKEWCSCDKGGSKYPPKGEPPH</sequence>
<dbReference type="PANTHER" id="PTHR34724">
    <property type="entry name" value="OS12G0596101 PROTEIN"/>
    <property type="match status" value="1"/>
</dbReference>
<proteinExistence type="predicted"/>
<dbReference type="EMBL" id="KV453841">
    <property type="protein sequence ID" value="ODV91964.1"/>
    <property type="molecule type" value="Genomic_DNA"/>
</dbReference>